<dbReference type="PROSITE" id="PS00455">
    <property type="entry name" value="AMP_BINDING"/>
    <property type="match status" value="1"/>
</dbReference>
<dbReference type="FunFam" id="3.30.300.30:FF:000008">
    <property type="entry name" value="2,3-dihydroxybenzoate-AMP ligase"/>
    <property type="match status" value="1"/>
</dbReference>
<feature type="domain" description="AMP-dependent synthetase/ligase" evidence="3">
    <location>
        <begin position="12"/>
        <end position="353"/>
    </location>
</feature>
<dbReference type="RefSeq" id="WP_165876271.1">
    <property type="nucleotide sequence ID" value="NZ_JAOQNU010000003.1"/>
</dbReference>
<dbReference type="NCBIfam" id="NF004837">
    <property type="entry name" value="PRK06187.1"/>
    <property type="match status" value="1"/>
</dbReference>
<accession>A0A4R2RZG9</accession>
<proteinExistence type="inferred from homology"/>
<reference evidence="5 6" key="1">
    <citation type="submission" date="2019-03" db="EMBL/GenBank/DDBJ databases">
        <title>Genomic Encyclopedia of Type Strains, Phase IV (KMG-IV): sequencing the most valuable type-strain genomes for metagenomic binning, comparative biology and taxonomic classification.</title>
        <authorList>
            <person name="Goeker M."/>
        </authorList>
    </citation>
    <scope>NUCLEOTIDE SEQUENCE [LARGE SCALE GENOMIC DNA]</scope>
    <source>
        <strain evidence="5 6">DSM 11170</strain>
    </source>
</reference>
<name>A0A4R2RZG9_9FIRM</name>
<sequence>MVIHDLAYRGATEAVALQCKEQRITYGQMQALLIRYRNYFYHRGIRPGDNVGLFYKNSPEFVLSYLAIVSLGAVVVPLNIQFTAREITYIVQDAEMKHVVTMRPLDLNELASYNELQVVTQLVLPELAGEMADPEIADAPAVAVEPSNPCVILYTSGTTGRPKGAVLSHANLLSNAQAVTHLGAVEAKDNVLCVLPMFHSFSWTCAVLTPLLNGATITIMEAFHPKEAMATLRSAGVTVAFCVPAMFGYFTSLGTPEDFAGMRVFVSGGASLPVEIYHQFQQKAGGTLIEGYGLSEASPVVTMNPIGKGKPGSIGTALQGVEVRIVDGQGNDLPPGEVGELITRGPNVMSGYYHLPEETAKALQGGWLHTGDMAYADAEGYYYIVDRIKDLIIVGGLNVYPREVEELLYQYPAIAEAAVIGIPDASRGEAVGAFVVLREGHHFKKKDLMEFLRANLAVYKLPREITIVPSLPKNATGKILKKELRAQVQG</sequence>
<dbReference type="PANTHER" id="PTHR43767">
    <property type="entry name" value="LONG-CHAIN-FATTY-ACID--COA LIGASE"/>
    <property type="match status" value="1"/>
</dbReference>
<evidence type="ECO:0000256" key="2">
    <source>
        <dbReference type="ARBA" id="ARBA00022598"/>
    </source>
</evidence>
<dbReference type="InterPro" id="IPR020845">
    <property type="entry name" value="AMP-binding_CS"/>
</dbReference>
<feature type="domain" description="AMP-binding enzyme C-terminal" evidence="4">
    <location>
        <begin position="403"/>
        <end position="478"/>
    </location>
</feature>
<dbReference type="AlphaFoldDB" id="A0A4R2RZG9"/>
<evidence type="ECO:0000313" key="5">
    <source>
        <dbReference type="EMBL" id="TCP68519.1"/>
    </source>
</evidence>
<evidence type="ECO:0000313" key="6">
    <source>
        <dbReference type="Proteomes" id="UP000294813"/>
    </source>
</evidence>
<dbReference type="EMBL" id="SLXT01000003">
    <property type="protein sequence ID" value="TCP68519.1"/>
    <property type="molecule type" value="Genomic_DNA"/>
</dbReference>
<dbReference type="Gene3D" id="3.40.50.12780">
    <property type="entry name" value="N-terminal domain of ligase-like"/>
    <property type="match status" value="1"/>
</dbReference>
<organism evidence="5 6">
    <name type="scientific">Heliophilum fasciatum</name>
    <dbReference type="NCBI Taxonomy" id="35700"/>
    <lineage>
        <taxon>Bacteria</taxon>
        <taxon>Bacillati</taxon>
        <taxon>Bacillota</taxon>
        <taxon>Clostridia</taxon>
        <taxon>Eubacteriales</taxon>
        <taxon>Heliobacteriaceae</taxon>
        <taxon>Heliophilum</taxon>
    </lineage>
</organism>
<evidence type="ECO:0000259" key="3">
    <source>
        <dbReference type="Pfam" id="PF00501"/>
    </source>
</evidence>
<evidence type="ECO:0000256" key="1">
    <source>
        <dbReference type="ARBA" id="ARBA00006432"/>
    </source>
</evidence>
<dbReference type="InterPro" id="IPR000873">
    <property type="entry name" value="AMP-dep_synth/lig_dom"/>
</dbReference>
<gene>
    <name evidence="5" type="ORF">EDD73_103153</name>
</gene>
<dbReference type="Proteomes" id="UP000294813">
    <property type="component" value="Unassembled WGS sequence"/>
</dbReference>
<dbReference type="InterPro" id="IPR042099">
    <property type="entry name" value="ANL_N_sf"/>
</dbReference>
<comment type="caution">
    <text evidence="5">The sequence shown here is derived from an EMBL/GenBank/DDBJ whole genome shotgun (WGS) entry which is preliminary data.</text>
</comment>
<dbReference type="PANTHER" id="PTHR43767:SF1">
    <property type="entry name" value="NONRIBOSOMAL PEPTIDE SYNTHASE PES1 (EUROFUNG)-RELATED"/>
    <property type="match status" value="1"/>
</dbReference>
<evidence type="ECO:0000259" key="4">
    <source>
        <dbReference type="Pfam" id="PF13193"/>
    </source>
</evidence>
<dbReference type="Pfam" id="PF13193">
    <property type="entry name" value="AMP-binding_C"/>
    <property type="match status" value="1"/>
</dbReference>
<dbReference type="GO" id="GO:0016878">
    <property type="term" value="F:acid-thiol ligase activity"/>
    <property type="evidence" value="ECO:0007669"/>
    <property type="project" value="UniProtKB-ARBA"/>
</dbReference>
<keyword evidence="2" id="KW-0436">Ligase</keyword>
<protein>
    <submittedName>
        <fullName evidence="5">Long-chain acyl-CoA synthetase</fullName>
    </submittedName>
</protein>
<dbReference type="Pfam" id="PF00501">
    <property type="entry name" value="AMP-binding"/>
    <property type="match status" value="1"/>
</dbReference>
<dbReference type="CDD" id="cd05936">
    <property type="entry name" value="FC-FACS_FadD_like"/>
    <property type="match status" value="1"/>
</dbReference>
<dbReference type="InterPro" id="IPR025110">
    <property type="entry name" value="AMP-bd_C"/>
</dbReference>
<dbReference type="InterPro" id="IPR045851">
    <property type="entry name" value="AMP-bd_C_sf"/>
</dbReference>
<keyword evidence="6" id="KW-1185">Reference proteome</keyword>
<dbReference type="Gene3D" id="3.30.300.30">
    <property type="match status" value="1"/>
</dbReference>
<dbReference type="SUPFAM" id="SSF56801">
    <property type="entry name" value="Acetyl-CoA synthetase-like"/>
    <property type="match status" value="1"/>
</dbReference>
<dbReference type="InterPro" id="IPR050237">
    <property type="entry name" value="ATP-dep_AMP-bd_enzyme"/>
</dbReference>
<comment type="similarity">
    <text evidence="1">Belongs to the ATP-dependent AMP-binding enzyme family.</text>
</comment>